<dbReference type="NCBIfam" id="TIGR01175">
    <property type="entry name" value="pilM"/>
    <property type="match status" value="1"/>
</dbReference>
<protein>
    <recommendedName>
        <fullName evidence="1">SHS2 domain-containing protein</fullName>
    </recommendedName>
</protein>
<dbReference type="EMBL" id="PCXE01000047">
    <property type="protein sequence ID" value="PIR25882.1"/>
    <property type="molecule type" value="Genomic_DNA"/>
</dbReference>
<sequence length="376" mass="41070">MKSGKLSMANLSQSIESVFGKISDVLFPPSNVLGIDIGTTSIKVVELNQQNGVITLQNYGMLENFGHLERENAAIQTSSLKIMDEMTASLLKELLKAMGQSSRNVVFSLPAFSSFVTVMELPSVSEKEVVQAIPYEARQYVPFPLTEVVLDWEILSPLPGVAAGRTEVLLIAVLQEVVNKYYRIAELAGLKLKALELEPLSLARAMVGQDPTATIVIDMGARATSISIVDEKNVRLTHDIDTAGNDLTMSVARGLNISPIKAEELKRARGLSVASDQQFLPALMTPILDSVINEVKKMMRRYMDHTRRDIKKAVLTGGAVLPPGIKEYFAKELGIDTLLGNPFAHVSYNHMLEPIIKESGNEYSVALGAALKGFKK</sequence>
<evidence type="ECO:0000313" key="3">
    <source>
        <dbReference type="Proteomes" id="UP000236846"/>
    </source>
</evidence>
<dbReference type="SUPFAM" id="SSF53067">
    <property type="entry name" value="Actin-like ATPase domain"/>
    <property type="match status" value="2"/>
</dbReference>
<dbReference type="GO" id="GO:0051301">
    <property type="term" value="P:cell division"/>
    <property type="evidence" value="ECO:0007669"/>
    <property type="project" value="InterPro"/>
</dbReference>
<accession>A0A2H0PUZ8</accession>
<dbReference type="Gene3D" id="3.30.1490.300">
    <property type="match status" value="1"/>
</dbReference>
<dbReference type="InterPro" id="IPR003494">
    <property type="entry name" value="SHS2_FtsA"/>
</dbReference>
<dbReference type="InterPro" id="IPR005883">
    <property type="entry name" value="PilM"/>
</dbReference>
<dbReference type="SMART" id="SM00842">
    <property type="entry name" value="FtsA"/>
    <property type="match status" value="1"/>
</dbReference>
<dbReference type="AlphaFoldDB" id="A0A2H0PUZ8"/>
<evidence type="ECO:0000259" key="1">
    <source>
        <dbReference type="SMART" id="SM00842"/>
    </source>
</evidence>
<dbReference type="CDD" id="cd24049">
    <property type="entry name" value="ASKHA_NBD_PilM"/>
    <property type="match status" value="1"/>
</dbReference>
<feature type="domain" description="SHS2" evidence="1">
    <location>
        <begin position="32"/>
        <end position="206"/>
    </location>
</feature>
<dbReference type="InterPro" id="IPR050696">
    <property type="entry name" value="FtsA/MreB"/>
</dbReference>
<dbReference type="PANTHER" id="PTHR32432:SF3">
    <property type="entry name" value="ETHANOLAMINE UTILIZATION PROTEIN EUTJ"/>
    <property type="match status" value="1"/>
</dbReference>
<comment type="caution">
    <text evidence="2">The sequence shown here is derived from an EMBL/GenBank/DDBJ whole genome shotgun (WGS) entry which is preliminary data.</text>
</comment>
<proteinExistence type="predicted"/>
<dbReference type="InterPro" id="IPR043129">
    <property type="entry name" value="ATPase_NBD"/>
</dbReference>
<dbReference type="Pfam" id="PF11104">
    <property type="entry name" value="PilM_2"/>
    <property type="match status" value="1"/>
</dbReference>
<dbReference type="Proteomes" id="UP000236846">
    <property type="component" value="Unassembled WGS sequence"/>
</dbReference>
<name>A0A2H0PUZ8_9BACT</name>
<dbReference type="PANTHER" id="PTHR32432">
    <property type="entry name" value="CELL DIVISION PROTEIN FTSA-RELATED"/>
    <property type="match status" value="1"/>
</dbReference>
<dbReference type="PIRSF" id="PIRSF019169">
    <property type="entry name" value="PilM"/>
    <property type="match status" value="1"/>
</dbReference>
<organism evidence="2 3">
    <name type="scientific">Candidatus Brennerbacteria bacterium CG11_big_fil_rev_8_21_14_0_20_43_10</name>
    <dbReference type="NCBI Taxonomy" id="1974523"/>
    <lineage>
        <taxon>Bacteria</taxon>
        <taxon>Candidatus Brenneribacteriota</taxon>
    </lineage>
</organism>
<dbReference type="Gene3D" id="3.30.420.40">
    <property type="match status" value="2"/>
</dbReference>
<evidence type="ECO:0000313" key="2">
    <source>
        <dbReference type="EMBL" id="PIR25882.1"/>
    </source>
</evidence>
<reference evidence="2 3" key="1">
    <citation type="submission" date="2017-09" db="EMBL/GenBank/DDBJ databases">
        <title>Depth-based differentiation of microbial function through sediment-hosted aquifers and enrichment of novel symbionts in the deep terrestrial subsurface.</title>
        <authorList>
            <person name="Probst A.J."/>
            <person name="Ladd B."/>
            <person name="Jarett J.K."/>
            <person name="Geller-Mcgrath D.E."/>
            <person name="Sieber C.M."/>
            <person name="Emerson J.B."/>
            <person name="Anantharaman K."/>
            <person name="Thomas B.C."/>
            <person name="Malmstrom R."/>
            <person name="Stieglmeier M."/>
            <person name="Klingl A."/>
            <person name="Woyke T."/>
            <person name="Ryan C.M."/>
            <person name="Banfield J.F."/>
        </authorList>
    </citation>
    <scope>NUCLEOTIDE SEQUENCE [LARGE SCALE GENOMIC DNA]</scope>
    <source>
        <strain evidence="2">CG11_big_fil_rev_8_21_14_0_20_43_10</strain>
    </source>
</reference>
<gene>
    <name evidence="2" type="ORF">COV41_02530</name>
</gene>